<accession>A0ACB8UEK6</accession>
<organism evidence="1 2">
    <name type="scientific">Irpex rosettiformis</name>
    <dbReference type="NCBI Taxonomy" id="378272"/>
    <lineage>
        <taxon>Eukaryota</taxon>
        <taxon>Fungi</taxon>
        <taxon>Dikarya</taxon>
        <taxon>Basidiomycota</taxon>
        <taxon>Agaricomycotina</taxon>
        <taxon>Agaricomycetes</taxon>
        <taxon>Polyporales</taxon>
        <taxon>Irpicaceae</taxon>
        <taxon>Irpex</taxon>
    </lineage>
</organism>
<dbReference type="EMBL" id="MU274903">
    <property type="protein sequence ID" value="KAI0092669.1"/>
    <property type="molecule type" value="Genomic_DNA"/>
</dbReference>
<gene>
    <name evidence="1" type="ORF">BDY19DRAFT_1083677</name>
</gene>
<sequence length="749" mass="83016">MNRNNVRNNTSQLPSSLGTNAEDAARLKQTSPDAISVSNSGNLDYIDPNTQPLFAPTQEQLRETGVHRFTCVVNAKYGLTLDTYEQLYAWSTAHLDLFWGLVWDQTDVIGYKGNHVVDNDAKPSDNPTWFKEAKVNWAQNMLKERSETKTALIEATEPHPANPQPPLRKVTYAQLYDLVADLVSALLAQGLKPGDRVASYSSNCIENVAACLAATAIGCIWVSAAADFGAEGVLERFEQVKPSLIFSVDAVVYNAKVHPHLPKLTALLDGLHSRAGISPQVVIIRHVDAPSDNQYRKEWTTFDEYVKVGREKKLGRTKEGEIEWAALPFDWPLWILFSSGTTGRPKPIVHRAGGMLLQSKKEFVICADLKPEDVFFYYTTTGWMMWNFLVHGLSVGCTLVLYDGSPLRDPAYLWRLVDELRISVFGTSAKYIDQLSKTYKEPKAHHNLSTLRHIYSTGSPLAAPLFDFVYEQIKKDVLLGSITGGTDICSLFAGMNTALPVYRGELQCRLPGMAIETFGPDGKPCPPGVPGELVCTRPFPCQPVGFWPLEGYGSEEDVKSAKERYRQAYFAEFEGVWYHGDHVLLTPSRRGNGGGLVMLGRSDGVLNPGGIRFGSAELYDVIELCFSPETTHQAHTIVDCLAVGQLIASGTDERVILFVKLLEGETLTEELVKRVKHEIRSRRSPRHVPAQVIQVADIPYTINGKRVEVPVKKIINGAPTSSVNPATLRNPECLSAYEQIGKRLRAEVD</sequence>
<keyword evidence="2" id="KW-1185">Reference proteome</keyword>
<protein>
    <submittedName>
        <fullName evidence="1">Acetoacyl-CoA synthetase</fullName>
    </submittedName>
</protein>
<evidence type="ECO:0000313" key="2">
    <source>
        <dbReference type="Proteomes" id="UP001055072"/>
    </source>
</evidence>
<dbReference type="Proteomes" id="UP001055072">
    <property type="component" value="Unassembled WGS sequence"/>
</dbReference>
<comment type="caution">
    <text evidence="1">The sequence shown here is derived from an EMBL/GenBank/DDBJ whole genome shotgun (WGS) entry which is preliminary data.</text>
</comment>
<evidence type="ECO:0000313" key="1">
    <source>
        <dbReference type="EMBL" id="KAI0092669.1"/>
    </source>
</evidence>
<reference evidence="1" key="1">
    <citation type="journal article" date="2021" name="Environ. Microbiol.">
        <title>Gene family expansions and transcriptome signatures uncover fungal adaptations to wood decay.</title>
        <authorList>
            <person name="Hage H."/>
            <person name="Miyauchi S."/>
            <person name="Viragh M."/>
            <person name="Drula E."/>
            <person name="Min B."/>
            <person name="Chaduli D."/>
            <person name="Navarro D."/>
            <person name="Favel A."/>
            <person name="Norest M."/>
            <person name="Lesage-Meessen L."/>
            <person name="Balint B."/>
            <person name="Merenyi Z."/>
            <person name="de Eugenio L."/>
            <person name="Morin E."/>
            <person name="Martinez A.T."/>
            <person name="Baldrian P."/>
            <person name="Stursova M."/>
            <person name="Martinez M.J."/>
            <person name="Novotny C."/>
            <person name="Magnuson J.K."/>
            <person name="Spatafora J.W."/>
            <person name="Maurice S."/>
            <person name="Pangilinan J."/>
            <person name="Andreopoulos W."/>
            <person name="LaButti K."/>
            <person name="Hundley H."/>
            <person name="Na H."/>
            <person name="Kuo A."/>
            <person name="Barry K."/>
            <person name="Lipzen A."/>
            <person name="Henrissat B."/>
            <person name="Riley R."/>
            <person name="Ahrendt S."/>
            <person name="Nagy L.G."/>
            <person name="Grigoriev I.V."/>
            <person name="Martin F."/>
            <person name="Rosso M.N."/>
        </authorList>
    </citation>
    <scope>NUCLEOTIDE SEQUENCE</scope>
    <source>
        <strain evidence="1">CBS 384.51</strain>
    </source>
</reference>
<proteinExistence type="predicted"/>
<name>A0ACB8UEK6_9APHY</name>